<dbReference type="AlphaFoldDB" id="A0A0D9WYF5"/>
<sequence length="173" mass="20131">MQLMKSRDRELCGRRFFQRARWVDTENPVPDGRRWYSPLETTAQYLRRKAEFEAREADWRLRTIGLGSDLNAIVETIALWVSPPKDDFGAIIPPKVVSMYIQAKAEYEQKRTNPLRIPKWSERPKFYCIDRCKVTTSFDNATHGTRYFSCANKDDAFTWIDGDVPKYAGGPVT</sequence>
<evidence type="ECO:0000313" key="2">
    <source>
        <dbReference type="Proteomes" id="UP000032180"/>
    </source>
</evidence>
<proteinExistence type="predicted"/>
<accession>A0A0D9WYF5</accession>
<keyword evidence="2" id="KW-1185">Reference proteome</keyword>
<name>A0A0D9WYF5_9ORYZ</name>
<reference evidence="2" key="2">
    <citation type="submission" date="2013-12" db="EMBL/GenBank/DDBJ databases">
        <authorList>
            <person name="Yu Y."/>
            <person name="Lee S."/>
            <person name="de Baynast K."/>
            <person name="Wissotski M."/>
            <person name="Liu L."/>
            <person name="Talag J."/>
            <person name="Goicoechea J."/>
            <person name="Angelova A."/>
            <person name="Jetty R."/>
            <person name="Kudrna D."/>
            <person name="Golser W."/>
            <person name="Rivera L."/>
            <person name="Zhang J."/>
            <person name="Wing R."/>
        </authorList>
    </citation>
    <scope>NUCLEOTIDE SEQUENCE</scope>
</reference>
<reference evidence="1 2" key="1">
    <citation type="submission" date="2012-08" db="EMBL/GenBank/DDBJ databases">
        <title>Oryza genome evolution.</title>
        <authorList>
            <person name="Wing R.A."/>
        </authorList>
    </citation>
    <scope>NUCLEOTIDE SEQUENCE</scope>
</reference>
<protein>
    <submittedName>
        <fullName evidence="1">Uncharacterized protein</fullName>
    </submittedName>
</protein>
<dbReference type="EnsemblPlants" id="LPERR07G10910.1">
    <property type="protein sequence ID" value="LPERR07G10910.1"/>
    <property type="gene ID" value="LPERR07G10910"/>
</dbReference>
<organism evidence="1 2">
    <name type="scientific">Leersia perrieri</name>
    <dbReference type="NCBI Taxonomy" id="77586"/>
    <lineage>
        <taxon>Eukaryota</taxon>
        <taxon>Viridiplantae</taxon>
        <taxon>Streptophyta</taxon>
        <taxon>Embryophyta</taxon>
        <taxon>Tracheophyta</taxon>
        <taxon>Spermatophyta</taxon>
        <taxon>Magnoliopsida</taxon>
        <taxon>Liliopsida</taxon>
        <taxon>Poales</taxon>
        <taxon>Poaceae</taxon>
        <taxon>BOP clade</taxon>
        <taxon>Oryzoideae</taxon>
        <taxon>Oryzeae</taxon>
        <taxon>Oryzinae</taxon>
        <taxon>Leersia</taxon>
    </lineage>
</organism>
<dbReference type="Proteomes" id="UP000032180">
    <property type="component" value="Chromosome 7"/>
</dbReference>
<dbReference type="Gramene" id="LPERR07G10910.1">
    <property type="protein sequence ID" value="LPERR07G10910.1"/>
    <property type="gene ID" value="LPERR07G10910"/>
</dbReference>
<reference evidence="1" key="3">
    <citation type="submission" date="2015-04" db="UniProtKB">
        <authorList>
            <consortium name="EnsemblPlants"/>
        </authorList>
    </citation>
    <scope>IDENTIFICATION</scope>
</reference>
<evidence type="ECO:0000313" key="1">
    <source>
        <dbReference type="EnsemblPlants" id="LPERR07G10910.1"/>
    </source>
</evidence>
<dbReference type="HOGENOM" id="CLU_1549830_0_0_1"/>